<keyword evidence="1" id="KW-0472">Membrane</keyword>
<keyword evidence="3" id="KW-1185">Reference proteome</keyword>
<reference evidence="2 3" key="2">
    <citation type="submission" date="2018-06" db="EMBL/GenBank/DDBJ databases">
        <authorList>
            <person name="Zhirakovskaya E."/>
        </authorList>
    </citation>
    <scope>NUCLEOTIDE SEQUENCE [LARGE SCALE GENOMIC DNA]</scope>
    <source>
        <strain evidence="2 3">FBKL4.011</strain>
    </source>
</reference>
<dbReference type="RefSeq" id="WP_113658472.1">
    <property type="nucleotide sequence ID" value="NZ_KZ845665.1"/>
</dbReference>
<protein>
    <submittedName>
        <fullName evidence="2">Sporulation protein YqfD</fullName>
    </submittedName>
</protein>
<dbReference type="EMBL" id="QJKK01000003">
    <property type="protein sequence ID" value="RAL25858.1"/>
    <property type="molecule type" value="Genomic_DNA"/>
</dbReference>
<evidence type="ECO:0000256" key="1">
    <source>
        <dbReference type="SAM" id="Phobius"/>
    </source>
</evidence>
<keyword evidence="1" id="KW-1133">Transmembrane helix</keyword>
<dbReference type="Pfam" id="PF06898">
    <property type="entry name" value="YqfD"/>
    <property type="match status" value="1"/>
</dbReference>
<dbReference type="InterPro" id="IPR010690">
    <property type="entry name" value="YqfD"/>
</dbReference>
<gene>
    <name evidence="2" type="primary">yqfD</name>
    <name evidence="2" type="ORF">DL897_07215</name>
</gene>
<comment type="caution">
    <text evidence="2">The sequence shown here is derived from an EMBL/GenBank/DDBJ whole genome shotgun (WGS) entry which is preliminary data.</text>
</comment>
<dbReference type="PIRSF" id="PIRSF029895">
    <property type="entry name" value="SpoIV"/>
    <property type="match status" value="1"/>
</dbReference>
<reference evidence="2 3" key="1">
    <citation type="submission" date="2018-06" db="EMBL/GenBank/DDBJ databases">
        <title>Thermoflavimicrobium daqus sp. nov., a thermophilic microbe isolated from Moutai-flavour Daqu.</title>
        <authorList>
            <person name="Wang X."/>
            <person name="Zhou H."/>
        </authorList>
    </citation>
    <scope>NUCLEOTIDE SEQUENCE [LARGE SCALE GENOMIC DNA]</scope>
    <source>
        <strain evidence="2 3">FBKL4.011</strain>
    </source>
</reference>
<dbReference type="NCBIfam" id="TIGR02876">
    <property type="entry name" value="spore_yqfD"/>
    <property type="match status" value="1"/>
</dbReference>
<sequence>MEWPRVFQGTIKLACTGKELTNWLNELVQVGVKVDDIYWLDKNQIELKMMVPDFFRIVPLLRKYRVRFRILEKKGVPFFLQKLRKRKMLYFGSIFFLLCLFALSSFIWQIDIEGTNEIPIPQVQMILKEEGIYLGQIKYRLPSYKRLQERLRERIPQAAWVGFRLEGTRAIVTIVTKKKVERNHEDVKSTGPVDLVANKHAMIVDMRVERGKPMVEIHDIVKKGQLLVSGKYGDPEQPETEKFIGAKGKVIGEVWYHSEVSLPLLEQKKEYTGLRDQVTHFFVGTKTLRNPFQRAPRFHQYETIETIRSFFLGGIKLPFGLVDEERLEMRFIKHRRSLAEAVELAKQRAREELRLKLGLDGRILEEKVLHQRVDNGKVYLKMHFDVLENIAVSQPILQGE</sequence>
<name>A0A364K6F6_9BACL</name>
<evidence type="ECO:0000313" key="2">
    <source>
        <dbReference type="EMBL" id="RAL25858.1"/>
    </source>
</evidence>
<proteinExistence type="predicted"/>
<evidence type="ECO:0000313" key="3">
    <source>
        <dbReference type="Proteomes" id="UP000251213"/>
    </source>
</evidence>
<organism evidence="2 3">
    <name type="scientific">Thermoflavimicrobium daqui</name>
    <dbReference type="NCBI Taxonomy" id="2137476"/>
    <lineage>
        <taxon>Bacteria</taxon>
        <taxon>Bacillati</taxon>
        <taxon>Bacillota</taxon>
        <taxon>Bacilli</taxon>
        <taxon>Bacillales</taxon>
        <taxon>Thermoactinomycetaceae</taxon>
        <taxon>Thermoflavimicrobium</taxon>
    </lineage>
</organism>
<keyword evidence="1" id="KW-0812">Transmembrane</keyword>
<feature type="transmembrane region" description="Helical" evidence="1">
    <location>
        <begin position="88"/>
        <end position="108"/>
    </location>
</feature>
<dbReference type="OrthoDB" id="1640349at2"/>
<dbReference type="AlphaFoldDB" id="A0A364K6F6"/>
<dbReference type="Proteomes" id="UP000251213">
    <property type="component" value="Unassembled WGS sequence"/>
</dbReference>
<accession>A0A364K6F6</accession>